<proteinExistence type="inferred from homology"/>
<dbReference type="SMART" id="SM01419">
    <property type="entry name" value="Thiol-ester_cl"/>
    <property type="match status" value="1"/>
</dbReference>
<keyword evidence="2" id="KW-0732">Signal</keyword>
<protein>
    <submittedName>
        <fullName evidence="5">Alpha-2-macroglobulin</fullName>
    </submittedName>
</protein>
<dbReference type="Pfam" id="PF17791">
    <property type="entry name" value="MG3"/>
    <property type="match status" value="1"/>
</dbReference>
<feature type="signal peptide" evidence="2">
    <location>
        <begin position="1"/>
        <end position="23"/>
    </location>
</feature>
<dbReference type="InterPro" id="IPR002890">
    <property type="entry name" value="MG2"/>
</dbReference>
<dbReference type="InterPro" id="IPR041246">
    <property type="entry name" value="Bact_MG10"/>
</dbReference>
<dbReference type="InterPro" id="IPR041555">
    <property type="entry name" value="MG3"/>
</dbReference>
<dbReference type="GO" id="GO:0004866">
    <property type="term" value="F:endopeptidase inhibitor activity"/>
    <property type="evidence" value="ECO:0007669"/>
    <property type="project" value="InterPro"/>
</dbReference>
<evidence type="ECO:0000259" key="4">
    <source>
        <dbReference type="SMART" id="SM01360"/>
    </source>
</evidence>
<sequence length="2078" mass="233124">MKFSNPSMWTITLLALLSSLAFAAQNPTPEDALKKATKLSKQGNHKEAYDLLIPFLHDKDRVQDPQLVADLMLTAFRGSIALGETGISIDDFLSTTIAAHPTNWRVLQLAAEWFILSSGSQGSIVDGKYLRNRWDGQRAQSFERDRVQSLRWMHQAGELVLQDPDASADQRAQLLIAEAELWLRSRAAWQLQSLTDLTQLPEVEIVEGGRGRGFAPWYPQGDGSTGYPVDAQGNIVYFKVPASWETAANDGERWRFLLQRAADTQPNASVQVSYRLAEQFSRWFDVSTLQGSSVWNLIGQRAEAGNDQASQTKKSIVDLPSLAENETITRLATGIKRHTLPDEFSYLSILKEISSGNTPYAQSALQLRAQIYENRRQRDTAADLWQELLDRFGKDKNIRTIAEVRLKQLLGNLGKLETSEPQPAGEPATLGLVFRNASSVKLTARPILVDNLLDATRDELRARSKGKAVADRNEWHWLTQAFGAILQNTLDIKKRKIDQYIGKPVATWEQALQPAAKHADRRIVLETPLRDAGVFLVEATFPDGNTHRCILELVDLITLTKPRHDTPGQFGFVLDANTGKPVANATIQAIGHRQEYGDNNNRPQRLWLISEQQLQSNEQGAFTLSTEDAKPYQWLLQVKSPDGRQSVLGLHHYYHQHQTTEYDNYQQQKVFLTTDRPVYRPDQKVHLSVWARRATYEENKNGNEFAERKFTAEVFNPRGEKLFSKDGILDEQGTADLSWMLAENAALGAYQINLRVDNMITQGNLSFRVEEYKKPEFEVIVKTPEQPVLLGESFEATIEAKYYFGGAVTEAQVHYKIERTRHDSTWFPVRPWDWLYGPGYWWRNSDYPWLPGHRSCIAYWPSWWPRHTDPPEVVAEATVPIGPDGKVKIPIDTALAKELHGDQDHRYQITAEVVDSSRRMIVGSGSVIAPRQPYQVYVWTDRGFYSAGAEAKVSITARTPDGNAVKGKAVLRVLSITYKENQEPAEKEVARFELQSDGDQASTQTLQFPVAGQYRLAVDFEDQAGHQVEGSAHTSVRGPEFEGKDFRFPDLEVIAEKSEYQPGEDASFTINTNQVGGTILVFERPRFGAYSKPKTLTIADGKSTTFTLPVSSNDQPNFFIEAVTVHGGKIHTQVVQVPVPPTKRIAEVKLTPSQETYQPQANGTVQVRITNAAGEPIQGRVLLTGYDKALEYISGGSNIPAVRDFFWGWKRSHHPTDFSSLDTVRPHLPNEGFQWQPIGVFGRQDVSIGNGMISRSRGDGIVMESASGGMLAISAAPMSAVAPAPMAKAQAADLFAAAPQEGSGSALAEAAPMIRQEFADLLTWNATAKTDANGVASLPLDFPDDLTTWKLRAWALGPNSEVGEAQVEIISRKDLLVRLQAPRFFVERDEVVLSGIVHNDHKDTQNVRAVLELDGKNLAPMDDTSVEQRFEVPSGGEHRFDWRVKVLAEGEATIRIKALAQKESDAVEKTFPVFVHGMERQDAWSLAIRPDQADGKVTFNVPEKRRPAQTRLEVRYSPSLAAAMVDALPFLISYPHGCTEQTLNRFVPTVITQRVLNDLGLDLKAIRDKRANFNAQELGDPKRRAEQWQRWKDQGPVFDPEEMKKMTAAGIERLQSMQAGDGGWGWWPGAREGSVHLTAQVVQGLIQAKTAGADVPADMLASGLQWLERHEKEALRRLILPKEHQQHKAWPDHQDALTHGVLVSGGLGDSTMRSRLYEDRLKLSKSMQAVVGLACHALNEIERRDMIIRNLEQFQKLDEENQTAWLDFGNDHRWWSWHDDEIETLAAYLQLRIARDAKDAVSPQLVKYLLNNRKHGTYWRSTRDTAAAISALAAYIKASGETAADMLVELWMDGKMLKEVPINKDNLFTYDHSLVLTGDELPTGDHQLEIRRKGKGALYANVYLTCFTLEDHLRAAGLEVKVERLLYKLVPEDTKDLVAGAHGQALNQKGQRYRREALPENASVTSGDLIEVELIAESKNDYEYLMLEDFKPAGCEAVDLQSGYVWDQGLNAYREFRDEKVSYYIENLPRGRHSMTYRLRAEIPGRFSALPSVISGMYAPELKGNSEERKVSIADQKK</sequence>
<dbReference type="Gene3D" id="2.60.40.1930">
    <property type="match status" value="2"/>
</dbReference>
<evidence type="ECO:0000313" key="5">
    <source>
        <dbReference type="EMBL" id="TLD72694.1"/>
    </source>
</evidence>
<dbReference type="InterPro" id="IPR047565">
    <property type="entry name" value="Alpha-macroglob_thiol-ester_cl"/>
</dbReference>
<dbReference type="InterPro" id="IPR051802">
    <property type="entry name" value="YfhM-like"/>
</dbReference>
<dbReference type="OrthoDB" id="9767116at2"/>
<dbReference type="InterPro" id="IPR008930">
    <property type="entry name" value="Terpenoid_cyclase/PrenylTrfase"/>
</dbReference>
<evidence type="ECO:0000313" key="6">
    <source>
        <dbReference type="Proteomes" id="UP000306196"/>
    </source>
</evidence>
<dbReference type="SMART" id="SM01359">
    <property type="entry name" value="A2M_N_2"/>
    <property type="match status" value="1"/>
</dbReference>
<dbReference type="PANTHER" id="PTHR40094:SF1">
    <property type="entry name" value="UBIQUITIN DOMAIN-CONTAINING PROTEIN"/>
    <property type="match status" value="1"/>
</dbReference>
<keyword evidence="6" id="KW-1185">Reference proteome</keyword>
<dbReference type="Pfam" id="PF07703">
    <property type="entry name" value="A2M_BRD"/>
    <property type="match status" value="1"/>
</dbReference>
<dbReference type="Proteomes" id="UP000306196">
    <property type="component" value="Unassembled WGS sequence"/>
</dbReference>
<feature type="domain" description="Alpha-2-macroglobulin bait region" evidence="3">
    <location>
        <begin position="1051"/>
        <end position="1193"/>
    </location>
</feature>
<dbReference type="PANTHER" id="PTHR40094">
    <property type="entry name" value="ALPHA-2-MACROGLOBULIN HOMOLOG"/>
    <property type="match status" value="1"/>
</dbReference>
<evidence type="ECO:0000256" key="1">
    <source>
        <dbReference type="ARBA" id="ARBA00010556"/>
    </source>
</evidence>
<dbReference type="SMART" id="SM01360">
    <property type="entry name" value="A2M"/>
    <property type="match status" value="1"/>
</dbReference>
<feature type="domain" description="Alpha-2-macroglobulin" evidence="4">
    <location>
        <begin position="1323"/>
        <end position="1411"/>
    </location>
</feature>
<accession>A0A5R8KK43</accession>
<feature type="chain" id="PRO_5024366545" evidence="2">
    <location>
        <begin position="24"/>
        <end position="2078"/>
    </location>
</feature>
<gene>
    <name evidence="5" type="ORF">FEM03_01055</name>
</gene>
<dbReference type="Gene3D" id="2.20.130.20">
    <property type="match status" value="1"/>
</dbReference>
<dbReference type="Gene3D" id="2.60.40.1940">
    <property type="match status" value="1"/>
</dbReference>
<dbReference type="Pfam" id="PF17973">
    <property type="entry name" value="bMG10"/>
    <property type="match status" value="1"/>
</dbReference>
<evidence type="ECO:0000259" key="3">
    <source>
        <dbReference type="SMART" id="SM01359"/>
    </source>
</evidence>
<reference evidence="5 6" key="1">
    <citation type="submission" date="2019-05" db="EMBL/GenBank/DDBJ databases">
        <title>Verrucobacter flavum gen. nov., sp. nov. a new member of the family Verrucomicrobiaceae.</title>
        <authorList>
            <person name="Szuroczki S."/>
            <person name="Abbaszade G."/>
            <person name="Szabo A."/>
            <person name="Felfoldi T."/>
            <person name="Schumann P."/>
            <person name="Boka K."/>
            <person name="Keki Z."/>
            <person name="Toumi M."/>
            <person name="Toth E."/>
        </authorList>
    </citation>
    <scope>NUCLEOTIDE SEQUENCE [LARGE SCALE GENOMIC DNA]</scope>
    <source>
        <strain evidence="5 6">MG-N-17</strain>
    </source>
</reference>
<dbReference type="RefSeq" id="WP_138084317.1">
    <property type="nucleotide sequence ID" value="NZ_VAUV01000001.1"/>
</dbReference>
<dbReference type="Gene3D" id="1.50.10.20">
    <property type="match status" value="1"/>
</dbReference>
<dbReference type="SUPFAM" id="SSF48239">
    <property type="entry name" value="Terpenoid cyclases/Protein prenyltransferases"/>
    <property type="match status" value="1"/>
</dbReference>
<dbReference type="Pfam" id="PF01835">
    <property type="entry name" value="MG2"/>
    <property type="match status" value="1"/>
</dbReference>
<evidence type="ECO:0000256" key="2">
    <source>
        <dbReference type="SAM" id="SignalP"/>
    </source>
</evidence>
<dbReference type="Gene3D" id="2.60.40.10">
    <property type="entry name" value="Immunoglobulins"/>
    <property type="match status" value="1"/>
</dbReference>
<name>A0A5R8KK43_9BACT</name>
<dbReference type="InterPro" id="IPR001599">
    <property type="entry name" value="Macroglobln_a2"/>
</dbReference>
<organism evidence="5 6">
    <name type="scientific">Phragmitibacter flavus</name>
    <dbReference type="NCBI Taxonomy" id="2576071"/>
    <lineage>
        <taxon>Bacteria</taxon>
        <taxon>Pseudomonadati</taxon>
        <taxon>Verrucomicrobiota</taxon>
        <taxon>Verrucomicrobiia</taxon>
        <taxon>Verrucomicrobiales</taxon>
        <taxon>Verrucomicrobiaceae</taxon>
        <taxon>Phragmitibacter</taxon>
    </lineage>
</organism>
<dbReference type="EMBL" id="VAUV01000001">
    <property type="protein sequence ID" value="TLD72694.1"/>
    <property type="molecule type" value="Genomic_DNA"/>
</dbReference>
<dbReference type="InterPro" id="IPR011625">
    <property type="entry name" value="A2M_N_BRD"/>
</dbReference>
<dbReference type="InterPro" id="IPR013783">
    <property type="entry name" value="Ig-like_fold"/>
</dbReference>
<dbReference type="Pfam" id="PF00207">
    <property type="entry name" value="A2M"/>
    <property type="match status" value="1"/>
</dbReference>
<comment type="similarity">
    <text evidence="1">Belongs to the protease inhibitor I39 (alpha-2-macroglobulin) family. Bacterial alpha-2-macroglobulin subfamily.</text>
</comment>
<comment type="caution">
    <text evidence="5">The sequence shown here is derived from an EMBL/GenBank/DDBJ whole genome shotgun (WGS) entry which is preliminary data.</text>
</comment>